<dbReference type="EMBL" id="BAAFRS010000112">
    <property type="protein sequence ID" value="GAB1222463.1"/>
    <property type="molecule type" value="Genomic_DNA"/>
</dbReference>
<evidence type="ECO:0000256" key="1">
    <source>
        <dbReference type="SAM" id="Phobius"/>
    </source>
</evidence>
<keyword evidence="1" id="KW-1133">Transmembrane helix</keyword>
<evidence type="ECO:0000313" key="2">
    <source>
        <dbReference type="EMBL" id="GAB1222463.1"/>
    </source>
</evidence>
<evidence type="ECO:0000313" key="3">
    <source>
        <dbReference type="EMBL" id="GAB1225264.1"/>
    </source>
</evidence>
<keyword evidence="1" id="KW-0812">Transmembrane</keyword>
<dbReference type="Proteomes" id="UP001628156">
    <property type="component" value="Unassembled WGS sequence"/>
</dbReference>
<proteinExistence type="predicted"/>
<reference evidence="2 4" key="1">
    <citation type="journal article" date="2019" name="PLoS Negl. Trop. Dis.">
        <title>Whole genome sequencing of Entamoeba nuttalli reveals mammalian host-related molecular signatures and a novel octapeptide-repeat surface protein.</title>
        <authorList>
            <person name="Tanaka M."/>
            <person name="Makiuchi T."/>
            <person name="Komiyama T."/>
            <person name="Shiina T."/>
            <person name="Osaki K."/>
            <person name="Tachibana H."/>
        </authorList>
    </citation>
    <scope>NUCLEOTIDE SEQUENCE [LARGE SCALE GENOMIC DNA]</scope>
    <source>
        <strain evidence="2 4">P19-061405</strain>
    </source>
</reference>
<keyword evidence="4" id="KW-1185">Reference proteome</keyword>
<feature type="transmembrane region" description="Helical" evidence="1">
    <location>
        <begin position="7"/>
        <end position="27"/>
    </location>
</feature>
<evidence type="ECO:0008006" key="5">
    <source>
        <dbReference type="Google" id="ProtNLM"/>
    </source>
</evidence>
<feature type="transmembrane region" description="Helical" evidence="1">
    <location>
        <begin position="112"/>
        <end position="143"/>
    </location>
</feature>
<evidence type="ECO:0000313" key="4">
    <source>
        <dbReference type="Proteomes" id="UP001628156"/>
    </source>
</evidence>
<gene>
    <name evidence="2" type="ORF">ENUP19_0112G0007</name>
    <name evidence="3" type="ORF">ENUP19_0248G0034</name>
</gene>
<accession>A0ABQ0DHZ0</accession>
<organism evidence="2 4">
    <name type="scientific">Entamoeba nuttalli</name>
    <dbReference type="NCBI Taxonomy" id="412467"/>
    <lineage>
        <taxon>Eukaryota</taxon>
        <taxon>Amoebozoa</taxon>
        <taxon>Evosea</taxon>
        <taxon>Archamoebae</taxon>
        <taxon>Mastigamoebida</taxon>
        <taxon>Entamoebidae</taxon>
        <taxon>Entamoeba</taxon>
    </lineage>
</organism>
<dbReference type="EMBL" id="BAAFRS010000248">
    <property type="protein sequence ID" value="GAB1225264.1"/>
    <property type="molecule type" value="Genomic_DNA"/>
</dbReference>
<name>A0ABQ0DHZ0_9EUKA</name>
<protein>
    <recommendedName>
        <fullName evidence="5">Transmembrane protein</fullName>
    </recommendedName>
</protein>
<comment type="caution">
    <text evidence="2">The sequence shown here is derived from an EMBL/GenBank/DDBJ whole genome shotgun (WGS) entry which is preliminary data.</text>
</comment>
<feature type="transmembrane region" description="Helical" evidence="1">
    <location>
        <begin position="33"/>
        <end position="56"/>
    </location>
</feature>
<reference evidence="2" key="2">
    <citation type="submission" date="2024-08" db="EMBL/GenBank/DDBJ databases">
        <title>Draft genome assembly of Entamoeba nuttalli using a combination of long-read and short-read sequencing data.</title>
        <authorList>
            <person name="Tanaka M."/>
            <person name="Tachibana H."/>
        </authorList>
    </citation>
    <scope>NUCLEOTIDE SEQUENCE</scope>
    <source>
        <strain evidence="2">P19-061405</strain>
    </source>
</reference>
<feature type="transmembrane region" description="Helical" evidence="1">
    <location>
        <begin position="63"/>
        <end position="92"/>
    </location>
</feature>
<sequence>MHCYLPSFCFFPLAALVVITGIIYALLFGRMTGFYSVAVGMLFVISGFFGLFASGWRSYVSSLFFAISLALSCTIAVAVNGGGLILPQYFFLLDSDQDALKIGGLTLNPNNYWFGIGLFYLTLVYIPLLSFAVCNACTIGKVIERAKKRKRREEEKKKRKDGFFMYRGNTLKNRIRPEDFGRIRAELNKAVHTSLPPPSSPVKEVKIVVEP</sequence>
<keyword evidence="1" id="KW-0472">Membrane</keyword>